<protein>
    <submittedName>
        <fullName evidence="2">Lipid A deacylase LpxR family protein</fullName>
    </submittedName>
</protein>
<dbReference type="RefSeq" id="WP_301417591.1">
    <property type="nucleotide sequence ID" value="NZ_CP098023.1"/>
</dbReference>
<reference evidence="2 3" key="1">
    <citation type="submission" date="2022-05" db="EMBL/GenBank/DDBJ databases">
        <title>Microbulbifer sp. nov., isolated from sponge.</title>
        <authorList>
            <person name="Gao L."/>
        </authorList>
    </citation>
    <scope>NUCLEOTIDE SEQUENCE [LARGE SCALE GENOMIC DNA]</scope>
    <source>
        <strain evidence="2 3">MI-G</strain>
    </source>
</reference>
<evidence type="ECO:0000256" key="1">
    <source>
        <dbReference type="SAM" id="SignalP"/>
    </source>
</evidence>
<dbReference type="Gene3D" id="2.40.128.140">
    <property type="entry name" value="Outer membrane protein"/>
    <property type="match status" value="1"/>
</dbReference>
<dbReference type="Proteomes" id="UP001321520">
    <property type="component" value="Chromosome"/>
</dbReference>
<evidence type="ECO:0000313" key="2">
    <source>
        <dbReference type="EMBL" id="WKD50875.1"/>
    </source>
</evidence>
<sequence>MIRFLLSVLATCLLVYSLHNHANDEQSANLWSYNWENDFWVNDDGDYTNGFSYTWGYSIGKEGFNDENIPNWIHRITRNTPIATMKNKQRAISYKIMQEMYTPDHTSRSALNTEDRPYAGLLYWQGNMFAGNHFINDRLSLLLGFVGPPSLAKQSQKAAHSLIGANAPKGWKNQLQTEPIFRLEVERVWRLASTAIGSGHEMDFIALAQGGVGNRKTDFGLGFGWRIGSGLANSFLNTSVNPAANMNPAMLPKHGDWHLFVTCMGNYVIHDITLNGNTFSNSHSVKLQQYQSVATAGGAIQLYQFTVNFTLSAVSDSYDVQQVPDHYGSLALTYHW</sequence>
<dbReference type="Pfam" id="PF09982">
    <property type="entry name" value="LpxR"/>
    <property type="match status" value="1"/>
</dbReference>
<organism evidence="2 3">
    <name type="scientific">Microbulbifer spongiae</name>
    <dbReference type="NCBI Taxonomy" id="2944933"/>
    <lineage>
        <taxon>Bacteria</taxon>
        <taxon>Pseudomonadati</taxon>
        <taxon>Pseudomonadota</taxon>
        <taxon>Gammaproteobacteria</taxon>
        <taxon>Cellvibrionales</taxon>
        <taxon>Microbulbiferaceae</taxon>
        <taxon>Microbulbifer</taxon>
    </lineage>
</organism>
<name>A0ABY9EEH8_9GAMM</name>
<dbReference type="InterPro" id="IPR018707">
    <property type="entry name" value="LpxR"/>
</dbReference>
<proteinExistence type="predicted"/>
<keyword evidence="3" id="KW-1185">Reference proteome</keyword>
<dbReference type="EMBL" id="CP098023">
    <property type="protein sequence ID" value="WKD50875.1"/>
    <property type="molecule type" value="Genomic_DNA"/>
</dbReference>
<keyword evidence="1" id="KW-0732">Signal</keyword>
<gene>
    <name evidence="2" type="ORF">M8T91_05470</name>
</gene>
<accession>A0ABY9EEH8</accession>
<evidence type="ECO:0000313" key="3">
    <source>
        <dbReference type="Proteomes" id="UP001321520"/>
    </source>
</evidence>
<feature type="signal peptide" evidence="1">
    <location>
        <begin position="1"/>
        <end position="22"/>
    </location>
</feature>
<dbReference type="InterPro" id="IPR037107">
    <property type="entry name" value="Put_OMP_sf"/>
</dbReference>
<feature type="chain" id="PRO_5046016242" evidence="1">
    <location>
        <begin position="23"/>
        <end position="336"/>
    </location>
</feature>